<dbReference type="PANTHER" id="PTHR43798:SF31">
    <property type="entry name" value="AB HYDROLASE SUPERFAMILY PROTEIN YCLE"/>
    <property type="match status" value="1"/>
</dbReference>
<keyword evidence="4" id="KW-1185">Reference proteome</keyword>
<proteinExistence type="predicted"/>
<keyword evidence="1 3" id="KW-0378">Hydrolase</keyword>
<sequence length="283" mass="30898">MPAAITTSDVRAGDRTLRVSTAGDPSATPLLFLHGSGPGVTGLSNWERLIGDLGDRYYCVAPDTLGFGDSDHPNPPPRGMAAFTELRVAATWALLDALGLEKVIPVGNSYGGQMSLAMTLERPERIEKVILMGSGGMPDLKPLPGLVKLIDFYDDPTEEAMAELLSLFVHDPAAFGDRLREIAAARIPRATREDVRRSHLATFDFSAGGRIGWQPDELARIEQEVLVIAAREDRIVPPEVSLYLSRNIPNARLHVVPNCGHWSQIEYPEMFARLVDGFVRGAF</sequence>
<evidence type="ECO:0000313" key="4">
    <source>
        <dbReference type="Proteomes" id="UP001596074"/>
    </source>
</evidence>
<organism evidence="3 4">
    <name type="scientific">Actinomadura rugatobispora</name>
    <dbReference type="NCBI Taxonomy" id="1994"/>
    <lineage>
        <taxon>Bacteria</taxon>
        <taxon>Bacillati</taxon>
        <taxon>Actinomycetota</taxon>
        <taxon>Actinomycetes</taxon>
        <taxon>Streptosporangiales</taxon>
        <taxon>Thermomonosporaceae</taxon>
        <taxon>Actinomadura</taxon>
    </lineage>
</organism>
<dbReference type="InterPro" id="IPR050266">
    <property type="entry name" value="AB_hydrolase_sf"/>
</dbReference>
<dbReference type="Pfam" id="PF00561">
    <property type="entry name" value="Abhydrolase_1"/>
    <property type="match status" value="1"/>
</dbReference>
<dbReference type="EMBL" id="JBHSON010000118">
    <property type="protein sequence ID" value="MFC5753670.1"/>
    <property type="molecule type" value="Genomic_DNA"/>
</dbReference>
<protein>
    <submittedName>
        <fullName evidence="3">Alpha/beta fold hydrolase</fullName>
    </submittedName>
</protein>
<dbReference type="PRINTS" id="PR00412">
    <property type="entry name" value="EPOXHYDRLASE"/>
</dbReference>
<gene>
    <name evidence="3" type="ORF">ACFPZN_49320</name>
</gene>
<accession>A0ABW1AGM6</accession>
<feature type="domain" description="AB hydrolase-1" evidence="2">
    <location>
        <begin position="29"/>
        <end position="266"/>
    </location>
</feature>
<dbReference type="InterPro" id="IPR000073">
    <property type="entry name" value="AB_hydrolase_1"/>
</dbReference>
<dbReference type="SUPFAM" id="SSF53474">
    <property type="entry name" value="alpha/beta-Hydrolases"/>
    <property type="match status" value="1"/>
</dbReference>
<reference evidence="4" key="1">
    <citation type="journal article" date="2019" name="Int. J. Syst. Evol. Microbiol.">
        <title>The Global Catalogue of Microorganisms (GCM) 10K type strain sequencing project: providing services to taxonomists for standard genome sequencing and annotation.</title>
        <authorList>
            <consortium name="The Broad Institute Genomics Platform"/>
            <consortium name="The Broad Institute Genome Sequencing Center for Infectious Disease"/>
            <person name="Wu L."/>
            <person name="Ma J."/>
        </authorList>
    </citation>
    <scope>NUCLEOTIDE SEQUENCE [LARGE SCALE GENOMIC DNA]</scope>
    <source>
        <strain evidence="4">KCTC 42087</strain>
    </source>
</reference>
<dbReference type="InterPro" id="IPR029058">
    <property type="entry name" value="AB_hydrolase_fold"/>
</dbReference>
<dbReference type="GO" id="GO:0016787">
    <property type="term" value="F:hydrolase activity"/>
    <property type="evidence" value="ECO:0007669"/>
    <property type="project" value="UniProtKB-KW"/>
</dbReference>
<dbReference type="Proteomes" id="UP001596074">
    <property type="component" value="Unassembled WGS sequence"/>
</dbReference>
<dbReference type="RefSeq" id="WP_378290932.1">
    <property type="nucleotide sequence ID" value="NZ_JBHSON010000118.1"/>
</dbReference>
<dbReference type="InterPro" id="IPR000639">
    <property type="entry name" value="Epox_hydrolase-like"/>
</dbReference>
<comment type="caution">
    <text evidence="3">The sequence shown here is derived from an EMBL/GenBank/DDBJ whole genome shotgun (WGS) entry which is preliminary data.</text>
</comment>
<dbReference type="Gene3D" id="3.40.50.1820">
    <property type="entry name" value="alpha/beta hydrolase"/>
    <property type="match status" value="1"/>
</dbReference>
<evidence type="ECO:0000256" key="1">
    <source>
        <dbReference type="ARBA" id="ARBA00022801"/>
    </source>
</evidence>
<name>A0ABW1AGM6_9ACTN</name>
<evidence type="ECO:0000259" key="2">
    <source>
        <dbReference type="Pfam" id="PF00561"/>
    </source>
</evidence>
<evidence type="ECO:0000313" key="3">
    <source>
        <dbReference type="EMBL" id="MFC5753670.1"/>
    </source>
</evidence>
<dbReference type="PANTHER" id="PTHR43798">
    <property type="entry name" value="MONOACYLGLYCEROL LIPASE"/>
    <property type="match status" value="1"/>
</dbReference>
<dbReference type="PRINTS" id="PR00111">
    <property type="entry name" value="ABHYDROLASE"/>
</dbReference>